<proteinExistence type="predicted"/>
<dbReference type="GO" id="GO:0004523">
    <property type="term" value="F:RNA-DNA hybrid ribonuclease activity"/>
    <property type="evidence" value="ECO:0007669"/>
    <property type="project" value="InterPro"/>
</dbReference>
<dbReference type="InterPro" id="IPR053151">
    <property type="entry name" value="RNase_H-like"/>
</dbReference>
<reference evidence="3" key="1">
    <citation type="journal article" date="2013" name="Nat. Commun.">
        <title>Whole-genome sequencing of Oryza brachyantha reveals mechanisms underlying Oryza genome evolution.</title>
        <authorList>
            <person name="Chen J."/>
            <person name="Huang Q."/>
            <person name="Gao D."/>
            <person name="Wang J."/>
            <person name="Lang Y."/>
            <person name="Liu T."/>
            <person name="Li B."/>
            <person name="Bai Z."/>
            <person name="Luis Goicoechea J."/>
            <person name="Liang C."/>
            <person name="Chen C."/>
            <person name="Zhang W."/>
            <person name="Sun S."/>
            <person name="Liao Y."/>
            <person name="Zhang X."/>
            <person name="Yang L."/>
            <person name="Song C."/>
            <person name="Wang M."/>
            <person name="Shi J."/>
            <person name="Liu G."/>
            <person name="Liu J."/>
            <person name="Zhou H."/>
            <person name="Zhou W."/>
            <person name="Yu Q."/>
            <person name="An N."/>
            <person name="Chen Y."/>
            <person name="Cai Q."/>
            <person name="Wang B."/>
            <person name="Liu B."/>
            <person name="Min J."/>
            <person name="Huang Y."/>
            <person name="Wu H."/>
            <person name="Li Z."/>
            <person name="Zhang Y."/>
            <person name="Yin Y."/>
            <person name="Song W."/>
            <person name="Jiang J."/>
            <person name="Jackson S.A."/>
            <person name="Wing R.A."/>
            <person name="Wang J."/>
            <person name="Chen M."/>
        </authorList>
    </citation>
    <scope>NUCLEOTIDE SEQUENCE [LARGE SCALE GENOMIC DNA]</scope>
    <source>
        <strain evidence="3">cv. IRGC 101232</strain>
    </source>
</reference>
<keyword evidence="4" id="KW-1185">Reference proteome</keyword>
<dbReference type="PANTHER" id="PTHR47723:SF17">
    <property type="entry name" value="OS05G0353850 PROTEIN"/>
    <property type="match status" value="1"/>
</dbReference>
<dbReference type="STRING" id="4533.J3LMX0"/>
<protein>
    <recommendedName>
        <fullName evidence="2">RNase H type-1 domain-containing protein</fullName>
    </recommendedName>
</protein>
<dbReference type="PANTHER" id="PTHR47723">
    <property type="entry name" value="OS05G0353850 PROTEIN"/>
    <property type="match status" value="1"/>
</dbReference>
<name>J3LMX0_ORYBR</name>
<reference evidence="3" key="2">
    <citation type="submission" date="2013-04" db="UniProtKB">
        <authorList>
            <consortium name="EnsemblPlants"/>
        </authorList>
    </citation>
    <scope>IDENTIFICATION</scope>
</reference>
<organism evidence="3">
    <name type="scientific">Oryza brachyantha</name>
    <name type="common">malo sina</name>
    <dbReference type="NCBI Taxonomy" id="4533"/>
    <lineage>
        <taxon>Eukaryota</taxon>
        <taxon>Viridiplantae</taxon>
        <taxon>Streptophyta</taxon>
        <taxon>Embryophyta</taxon>
        <taxon>Tracheophyta</taxon>
        <taxon>Spermatophyta</taxon>
        <taxon>Magnoliopsida</taxon>
        <taxon>Liliopsida</taxon>
        <taxon>Poales</taxon>
        <taxon>Poaceae</taxon>
        <taxon>BOP clade</taxon>
        <taxon>Oryzoideae</taxon>
        <taxon>Oryzeae</taxon>
        <taxon>Oryzinae</taxon>
        <taxon>Oryza</taxon>
    </lineage>
</organism>
<feature type="domain" description="RNase H type-1" evidence="2">
    <location>
        <begin position="100"/>
        <end position="222"/>
    </location>
</feature>
<feature type="region of interest" description="Disordered" evidence="1">
    <location>
        <begin position="60"/>
        <end position="79"/>
    </location>
</feature>
<dbReference type="InterPro" id="IPR002156">
    <property type="entry name" value="RNaseH_domain"/>
</dbReference>
<dbReference type="HOGENOM" id="CLU_093998_0_0_1"/>
<evidence type="ECO:0000313" key="4">
    <source>
        <dbReference type="Proteomes" id="UP000006038"/>
    </source>
</evidence>
<evidence type="ECO:0000259" key="2">
    <source>
        <dbReference type="Pfam" id="PF13456"/>
    </source>
</evidence>
<evidence type="ECO:0000256" key="1">
    <source>
        <dbReference type="SAM" id="MobiDB-lite"/>
    </source>
</evidence>
<dbReference type="InterPro" id="IPR044730">
    <property type="entry name" value="RNase_H-like_dom_plant"/>
</dbReference>
<dbReference type="Gramene" id="OB03G23960.1">
    <property type="protein sequence ID" value="OB03G23960.1"/>
    <property type="gene ID" value="OB03G23960"/>
</dbReference>
<dbReference type="EnsemblPlants" id="OB03G23960.1">
    <property type="protein sequence ID" value="OB03G23960.1"/>
    <property type="gene ID" value="OB03G23960"/>
</dbReference>
<dbReference type="AlphaFoldDB" id="J3LMX0"/>
<dbReference type="OMA" id="IAQPERC"/>
<dbReference type="eggNOG" id="KOG1075">
    <property type="taxonomic scope" value="Eukaryota"/>
</dbReference>
<accession>J3LMX0</accession>
<dbReference type="Gene3D" id="3.30.420.10">
    <property type="entry name" value="Ribonuclease H-like superfamily/Ribonuclease H"/>
    <property type="match status" value="1"/>
</dbReference>
<dbReference type="Pfam" id="PF13456">
    <property type="entry name" value="RVT_3"/>
    <property type="match status" value="1"/>
</dbReference>
<dbReference type="GO" id="GO:0003676">
    <property type="term" value="F:nucleic acid binding"/>
    <property type="evidence" value="ECO:0007669"/>
    <property type="project" value="InterPro"/>
</dbReference>
<dbReference type="Proteomes" id="UP000006038">
    <property type="component" value="Chromosome 3"/>
</dbReference>
<dbReference type="InterPro" id="IPR012337">
    <property type="entry name" value="RNaseH-like_sf"/>
</dbReference>
<dbReference type="SUPFAM" id="SSF53098">
    <property type="entry name" value="Ribonuclease H-like"/>
    <property type="match status" value="1"/>
</dbReference>
<dbReference type="CDD" id="cd06222">
    <property type="entry name" value="RNase_H_like"/>
    <property type="match status" value="1"/>
</dbReference>
<sequence>MAYVLLHRPVPLHPPPLCIIAQPPPPPRCIIAPPPPPHRYIIAQPERCIIPQPPPLPRCFITQPPAPPPRSSLSPSSRSFQPSCTMVRWNPPPLGWFKLNFDGSVYQDGSGKASIGGAIRDPDGRVVMSFGETTDHSTVGVVEARALIRGLRLAVSCCIKRLVVEGDDLVLVKLLRGEDTQTRIPGAMHEEIIGLLGCFAEVDVRHIYREGNQVAHVLCRQAYQCPGVWTGAFLSPAVAEKVDEDRRGVAHERLCKPRA</sequence>
<dbReference type="InterPro" id="IPR036397">
    <property type="entry name" value="RNaseH_sf"/>
</dbReference>
<evidence type="ECO:0000313" key="3">
    <source>
        <dbReference type="EnsemblPlants" id="OB03G23960.1"/>
    </source>
</evidence>